<gene>
    <name evidence="1" type="ordered locus">RBRH_00939</name>
</gene>
<dbReference type="KEGG" id="brh:RBRH_00939"/>
<keyword evidence="1" id="KW-0560">Oxidoreductase</keyword>
<reference evidence="1 2" key="1">
    <citation type="journal article" date="2011" name="J. Bacteriol.">
        <title>Complete genome sequence of Burkholderia rhizoxinica, an endosymbiont of Rhizopus microsporus.</title>
        <authorList>
            <person name="Lackner G."/>
            <person name="Moebius N."/>
            <person name="Partida-Martinez L."/>
            <person name="Hertweck C."/>
        </authorList>
    </citation>
    <scope>NUCLEOTIDE SEQUENCE [LARGE SCALE GENOMIC DNA]</scope>
    <source>
        <strain evidence="2">DSM 19002 / CIP 109453 / HKI 454</strain>
    </source>
</reference>
<protein>
    <submittedName>
        <fullName evidence="1">Luciferase-like monooxygenase</fullName>
        <ecNumber evidence="1">1.14.-.-</ecNumber>
    </submittedName>
</protein>
<name>E5AMZ1_MYCRK</name>
<dbReference type="Proteomes" id="UP000007437">
    <property type="component" value="Chromosome"/>
</dbReference>
<organism evidence="1 2">
    <name type="scientific">Mycetohabitans rhizoxinica (strain DSM 19002 / CIP 109453 / HKI 454)</name>
    <name type="common">Paraburkholderia rhizoxinica</name>
    <dbReference type="NCBI Taxonomy" id="882378"/>
    <lineage>
        <taxon>Bacteria</taxon>
        <taxon>Pseudomonadati</taxon>
        <taxon>Pseudomonadota</taxon>
        <taxon>Betaproteobacteria</taxon>
        <taxon>Burkholderiales</taxon>
        <taxon>Burkholderiaceae</taxon>
        <taxon>Mycetohabitans</taxon>
    </lineage>
</organism>
<keyword evidence="1" id="KW-0503">Monooxygenase</keyword>
<proteinExistence type="predicted"/>
<dbReference type="AlphaFoldDB" id="E5AMZ1"/>
<dbReference type="RefSeq" id="WP_013434306.1">
    <property type="nucleotide sequence ID" value="NC_014722.1"/>
</dbReference>
<dbReference type="HOGENOM" id="CLU_2664085_0_0_4"/>
<accession>E5AMZ1</accession>
<evidence type="ECO:0000313" key="1">
    <source>
        <dbReference type="EMBL" id="CBW74072.1"/>
    </source>
</evidence>
<dbReference type="OrthoDB" id="9780518at2"/>
<dbReference type="eggNOG" id="COG2141">
    <property type="taxonomic scope" value="Bacteria"/>
</dbReference>
<evidence type="ECO:0000313" key="2">
    <source>
        <dbReference type="Proteomes" id="UP000007437"/>
    </source>
</evidence>
<sequence>MTRLSVLDQTPVIDGYSVADAIAATVELAQLAVQQQFNADELIVLTVAASYKARLRSYELLAQAFDLAAQTHETA</sequence>
<dbReference type="GO" id="GO:0004497">
    <property type="term" value="F:monooxygenase activity"/>
    <property type="evidence" value="ECO:0007669"/>
    <property type="project" value="UniProtKB-KW"/>
</dbReference>
<dbReference type="STRING" id="882378.RBRH_00939"/>
<dbReference type="EMBL" id="FR687359">
    <property type="protein sequence ID" value="CBW74072.1"/>
    <property type="molecule type" value="Genomic_DNA"/>
</dbReference>
<dbReference type="EC" id="1.14.-.-" evidence="1"/>